<dbReference type="InterPro" id="IPR016461">
    <property type="entry name" value="COMT-like"/>
</dbReference>
<dbReference type="EMBL" id="KE384729">
    <property type="protein sequence ID" value="KJK79804.1"/>
    <property type="molecule type" value="Genomic_DNA"/>
</dbReference>
<evidence type="ECO:0000313" key="7">
    <source>
        <dbReference type="EMBL" id="KJK79804.1"/>
    </source>
</evidence>
<evidence type="ECO:0000256" key="1">
    <source>
        <dbReference type="ARBA" id="ARBA00022603"/>
    </source>
</evidence>
<evidence type="ECO:0000256" key="2">
    <source>
        <dbReference type="ARBA" id="ARBA00022679"/>
    </source>
</evidence>
<dbReference type="Pfam" id="PF08100">
    <property type="entry name" value="Dimerisation"/>
    <property type="match status" value="1"/>
</dbReference>
<dbReference type="STRING" id="1291518.A0A0D9P0L8"/>
<accession>A0A0D9P0L8</accession>
<dbReference type="Gene3D" id="3.40.50.150">
    <property type="entry name" value="Vaccinia Virus protein VP39"/>
    <property type="match status" value="1"/>
</dbReference>
<organism evidence="7 8">
    <name type="scientific">Metarhizium anisopliae BRIP 53293</name>
    <dbReference type="NCBI Taxonomy" id="1291518"/>
    <lineage>
        <taxon>Eukaryota</taxon>
        <taxon>Fungi</taxon>
        <taxon>Dikarya</taxon>
        <taxon>Ascomycota</taxon>
        <taxon>Pezizomycotina</taxon>
        <taxon>Sordariomycetes</taxon>
        <taxon>Hypocreomycetidae</taxon>
        <taxon>Hypocreales</taxon>
        <taxon>Clavicipitaceae</taxon>
        <taxon>Metarhizium</taxon>
    </lineage>
</organism>
<dbReference type="InterPro" id="IPR001077">
    <property type="entry name" value="COMT_C"/>
</dbReference>
<feature type="active site" description="Proton acceptor" evidence="4">
    <location>
        <position position="317"/>
    </location>
</feature>
<dbReference type="InterPro" id="IPR036388">
    <property type="entry name" value="WH-like_DNA-bd_sf"/>
</dbReference>
<evidence type="ECO:0000313" key="8">
    <source>
        <dbReference type="Proteomes" id="UP000054544"/>
    </source>
</evidence>
<evidence type="ECO:0000259" key="5">
    <source>
        <dbReference type="Pfam" id="PF00891"/>
    </source>
</evidence>
<dbReference type="GO" id="GO:0032259">
    <property type="term" value="P:methylation"/>
    <property type="evidence" value="ECO:0007669"/>
    <property type="project" value="UniProtKB-KW"/>
</dbReference>
<gene>
    <name evidence="7" type="ORF">H634G_04043</name>
</gene>
<evidence type="ECO:0000256" key="3">
    <source>
        <dbReference type="ARBA" id="ARBA00022691"/>
    </source>
</evidence>
<dbReference type="Pfam" id="PF00891">
    <property type="entry name" value="Methyltransf_2"/>
    <property type="match status" value="1"/>
</dbReference>
<keyword evidence="3" id="KW-0949">S-adenosyl-L-methionine</keyword>
<evidence type="ECO:0008006" key="9">
    <source>
        <dbReference type="Google" id="ProtNLM"/>
    </source>
</evidence>
<dbReference type="PANTHER" id="PTHR43712">
    <property type="entry name" value="PUTATIVE (AFU_ORTHOLOGUE AFUA_4G14580)-RELATED"/>
    <property type="match status" value="1"/>
</dbReference>
<dbReference type="SUPFAM" id="SSF53335">
    <property type="entry name" value="S-adenosyl-L-methionine-dependent methyltransferases"/>
    <property type="match status" value="1"/>
</dbReference>
<dbReference type="InterPro" id="IPR029063">
    <property type="entry name" value="SAM-dependent_MTases_sf"/>
</dbReference>
<evidence type="ECO:0000259" key="6">
    <source>
        <dbReference type="Pfam" id="PF08100"/>
    </source>
</evidence>
<dbReference type="InterPro" id="IPR036390">
    <property type="entry name" value="WH_DNA-bd_sf"/>
</dbReference>
<dbReference type="PROSITE" id="PS51683">
    <property type="entry name" value="SAM_OMT_II"/>
    <property type="match status" value="1"/>
</dbReference>
<proteinExistence type="predicted"/>
<dbReference type="InterPro" id="IPR012967">
    <property type="entry name" value="COMT_dimerisation"/>
</dbReference>
<dbReference type="PIRSF" id="PIRSF005739">
    <property type="entry name" value="O-mtase"/>
    <property type="match status" value="1"/>
</dbReference>
<dbReference type="GO" id="GO:0046983">
    <property type="term" value="F:protein dimerization activity"/>
    <property type="evidence" value="ECO:0007669"/>
    <property type="project" value="InterPro"/>
</dbReference>
<keyword evidence="1" id="KW-0489">Methyltransferase</keyword>
<feature type="domain" description="O-methyltransferase dimerisation" evidence="6">
    <location>
        <begin position="73"/>
        <end position="148"/>
    </location>
</feature>
<keyword evidence="8" id="KW-1185">Reference proteome</keyword>
<dbReference type="AlphaFoldDB" id="A0A0D9P0L8"/>
<dbReference type="Gene3D" id="1.10.10.10">
    <property type="entry name" value="Winged helix-like DNA-binding domain superfamily/Winged helix DNA-binding domain"/>
    <property type="match status" value="1"/>
</dbReference>
<sequence length="410" mass="45932">MDTYLDSLIPLLEDQLSSLQNNHAAELSSLLAVDRKLKKQPASTNTKLLRAVELLDKLQRHLTPPLFTLLDGLFGFINSKALLCVVKFNIAEILERQGPMTAADLAKASQTSLSAPQLEQILRLLISAGLFSYDPAHGTYSNNAVSALARSGHWTKWCLWAELYPTHFYEMMRHLPEQLIEAENRTAAQLHFSTHEDLYEALSKSDWVEDFHRTIGAGASAQAPGILADYPWKEIKTQTVCDLGCGGGQFLFQLLDKYPRMAGAMMDLPATMEIAKRNFDSGGPFQSCVGQIVEFHGGDFFQSVPSYPVYTIKWTLHNWPDDKAVPILKNVRSAIKMEECSRLLIIESVVQDGRCGRPAHYGDIIMMIGANGRERDRGQWEQLATEAGWRIDKVWPLRNCLSSVIDLRPA</sequence>
<feature type="domain" description="O-methyltransferase C-terminal" evidence="5">
    <location>
        <begin position="237"/>
        <end position="390"/>
    </location>
</feature>
<dbReference type="SUPFAM" id="SSF46785">
    <property type="entry name" value="Winged helix' DNA-binding domain"/>
    <property type="match status" value="1"/>
</dbReference>
<dbReference type="GO" id="GO:0008171">
    <property type="term" value="F:O-methyltransferase activity"/>
    <property type="evidence" value="ECO:0007669"/>
    <property type="project" value="InterPro"/>
</dbReference>
<dbReference type="Proteomes" id="UP000054544">
    <property type="component" value="Unassembled WGS sequence"/>
</dbReference>
<name>A0A0D9P0L8_METAN</name>
<reference evidence="8" key="1">
    <citation type="journal article" date="2014" name="BMC Genomics">
        <title>The genome sequence of the biocontrol fungus Metarhizium anisopliae and comparative genomics of Metarhizium species.</title>
        <authorList>
            <person name="Pattemore J.A."/>
            <person name="Hane J.K."/>
            <person name="Williams A.H."/>
            <person name="Wilson B.A."/>
            <person name="Stodart B.J."/>
            <person name="Ash G.J."/>
        </authorList>
    </citation>
    <scope>NUCLEOTIDE SEQUENCE [LARGE SCALE GENOMIC DNA]</scope>
    <source>
        <strain evidence="8">BRIP 53293</strain>
    </source>
</reference>
<protein>
    <recommendedName>
        <fullName evidence="9">O-methyltransferase domain-containing protein</fullName>
    </recommendedName>
</protein>
<dbReference type="PANTHER" id="PTHR43712:SF2">
    <property type="entry name" value="O-METHYLTRANSFERASE CICE"/>
    <property type="match status" value="1"/>
</dbReference>
<keyword evidence="2" id="KW-0808">Transferase</keyword>
<evidence type="ECO:0000256" key="4">
    <source>
        <dbReference type="PIRSR" id="PIRSR005739-1"/>
    </source>
</evidence>